<keyword evidence="2" id="KW-1003">Cell membrane</keyword>
<dbReference type="InterPro" id="IPR020948">
    <property type="entry name" value="P_starv_induced_PsiE-like"/>
</dbReference>
<dbReference type="RefSeq" id="WP_243836341.1">
    <property type="nucleotide sequence ID" value="NZ_SOEC01000025.1"/>
</dbReference>
<evidence type="ECO:0000256" key="3">
    <source>
        <dbReference type="ARBA" id="ARBA00022692"/>
    </source>
</evidence>
<evidence type="ECO:0000256" key="2">
    <source>
        <dbReference type="ARBA" id="ARBA00022475"/>
    </source>
</evidence>
<dbReference type="EMBL" id="SOEC01000025">
    <property type="protein sequence ID" value="TDX23344.1"/>
    <property type="molecule type" value="Genomic_DNA"/>
</dbReference>
<feature type="transmembrane region" description="Helical" evidence="6">
    <location>
        <begin position="98"/>
        <end position="118"/>
    </location>
</feature>
<feature type="transmembrane region" description="Helical" evidence="6">
    <location>
        <begin position="28"/>
        <end position="48"/>
    </location>
</feature>
<feature type="transmembrane region" description="Helical" evidence="6">
    <location>
        <begin position="130"/>
        <end position="147"/>
    </location>
</feature>
<evidence type="ECO:0000256" key="1">
    <source>
        <dbReference type="ARBA" id="ARBA00004651"/>
    </source>
</evidence>
<evidence type="ECO:0000256" key="6">
    <source>
        <dbReference type="SAM" id="Phobius"/>
    </source>
</evidence>
<evidence type="ECO:0000256" key="5">
    <source>
        <dbReference type="ARBA" id="ARBA00023136"/>
    </source>
</evidence>
<organism evidence="7 8">
    <name type="scientific">Modicisalibacter xianhensis</name>
    <dbReference type="NCBI Taxonomy" id="442341"/>
    <lineage>
        <taxon>Bacteria</taxon>
        <taxon>Pseudomonadati</taxon>
        <taxon>Pseudomonadota</taxon>
        <taxon>Gammaproteobacteria</taxon>
        <taxon>Oceanospirillales</taxon>
        <taxon>Halomonadaceae</taxon>
        <taxon>Modicisalibacter</taxon>
    </lineage>
</organism>
<dbReference type="Pfam" id="PF06146">
    <property type="entry name" value="PsiE"/>
    <property type="match status" value="1"/>
</dbReference>
<sequence length="161" mass="18428">MKPRLTRIFPEITTEWSSLSGYQRFERLVSLVLTLAISGVVLVAIYYLVLHVVDLLFVQSRDPFDYRVFQTVFDMILTVLIAMEFNNSIVRTMSERGGFIHVEIVVLIAIMAVVRKFMIMDIETIEPLKVMALAAGVLGLGICYWLVRQSNRKRDGDKKTP</sequence>
<evidence type="ECO:0000256" key="4">
    <source>
        <dbReference type="ARBA" id="ARBA00022989"/>
    </source>
</evidence>
<evidence type="ECO:0000313" key="7">
    <source>
        <dbReference type="EMBL" id="TDX23344.1"/>
    </source>
</evidence>
<evidence type="ECO:0000313" key="8">
    <source>
        <dbReference type="Proteomes" id="UP000294489"/>
    </source>
</evidence>
<proteinExistence type="predicted"/>
<feature type="transmembrane region" description="Helical" evidence="6">
    <location>
        <begin position="68"/>
        <end position="86"/>
    </location>
</feature>
<protein>
    <submittedName>
        <fullName evidence="7">Uncharacterized membrane protein (DUF373 family)</fullName>
    </submittedName>
</protein>
<reference evidence="7 8" key="1">
    <citation type="submission" date="2019-03" db="EMBL/GenBank/DDBJ databases">
        <title>Freshwater and sediment microbial communities from various areas in North America, analyzing microbe dynamics in response to fracking.</title>
        <authorList>
            <person name="Lamendella R."/>
        </authorList>
    </citation>
    <scope>NUCLEOTIDE SEQUENCE [LARGE SCALE GENOMIC DNA]</scope>
    <source>
        <strain evidence="7 8">6_TX</strain>
    </source>
</reference>
<comment type="caution">
    <text evidence="7">The sequence shown here is derived from an EMBL/GenBank/DDBJ whole genome shotgun (WGS) entry which is preliminary data.</text>
</comment>
<dbReference type="AlphaFoldDB" id="A0A4R8FC48"/>
<keyword evidence="3 6" id="KW-0812">Transmembrane</keyword>
<accession>A0A4R8FC48</accession>
<keyword evidence="5 6" id="KW-0472">Membrane</keyword>
<dbReference type="GO" id="GO:0005886">
    <property type="term" value="C:plasma membrane"/>
    <property type="evidence" value="ECO:0007669"/>
    <property type="project" value="UniProtKB-SubCell"/>
</dbReference>
<gene>
    <name evidence="7" type="ORF">DFO67_12542</name>
</gene>
<keyword evidence="4 6" id="KW-1133">Transmembrane helix</keyword>
<name>A0A4R8FC48_9GAMM</name>
<dbReference type="Proteomes" id="UP000294489">
    <property type="component" value="Unassembled WGS sequence"/>
</dbReference>
<comment type="subcellular location">
    <subcellularLocation>
        <location evidence="1">Cell membrane</location>
        <topology evidence="1">Multi-pass membrane protein</topology>
    </subcellularLocation>
</comment>